<keyword evidence="1" id="KW-0472">Membrane</keyword>
<keyword evidence="1" id="KW-0812">Transmembrane</keyword>
<evidence type="ECO:0000313" key="3">
    <source>
        <dbReference type="Proteomes" id="UP000719766"/>
    </source>
</evidence>
<feature type="transmembrane region" description="Helical" evidence="1">
    <location>
        <begin position="48"/>
        <end position="68"/>
    </location>
</feature>
<organism evidence="2 3">
    <name type="scientific">Suillus plorans</name>
    <dbReference type="NCBI Taxonomy" id="116603"/>
    <lineage>
        <taxon>Eukaryota</taxon>
        <taxon>Fungi</taxon>
        <taxon>Dikarya</taxon>
        <taxon>Basidiomycota</taxon>
        <taxon>Agaricomycotina</taxon>
        <taxon>Agaricomycetes</taxon>
        <taxon>Agaricomycetidae</taxon>
        <taxon>Boletales</taxon>
        <taxon>Suillineae</taxon>
        <taxon>Suillaceae</taxon>
        <taxon>Suillus</taxon>
    </lineage>
</organism>
<feature type="transmembrane region" description="Helical" evidence="1">
    <location>
        <begin position="212"/>
        <end position="233"/>
    </location>
</feature>
<keyword evidence="3" id="KW-1185">Reference proteome</keyword>
<evidence type="ECO:0000256" key="1">
    <source>
        <dbReference type="SAM" id="Phobius"/>
    </source>
</evidence>
<name>A0A9P7AH75_9AGAM</name>
<dbReference type="OrthoDB" id="3354175at2759"/>
<feature type="transmembrane region" description="Helical" evidence="1">
    <location>
        <begin position="18"/>
        <end position="36"/>
    </location>
</feature>
<feature type="transmembrane region" description="Helical" evidence="1">
    <location>
        <begin position="168"/>
        <end position="191"/>
    </location>
</feature>
<gene>
    <name evidence="2" type="ORF">HD556DRAFT_773942</name>
</gene>
<feature type="transmembrane region" description="Helical" evidence="1">
    <location>
        <begin position="245"/>
        <end position="263"/>
    </location>
</feature>
<dbReference type="GeneID" id="64605354"/>
<keyword evidence="1" id="KW-1133">Transmembrane helix</keyword>
<proteinExistence type="predicted"/>
<feature type="transmembrane region" description="Helical" evidence="1">
    <location>
        <begin position="127"/>
        <end position="148"/>
    </location>
</feature>
<dbReference type="EMBL" id="JABBWE010000058">
    <property type="protein sequence ID" value="KAG1789493.1"/>
    <property type="molecule type" value="Genomic_DNA"/>
</dbReference>
<dbReference type="Proteomes" id="UP000719766">
    <property type="component" value="Unassembled WGS sequence"/>
</dbReference>
<evidence type="ECO:0000313" key="2">
    <source>
        <dbReference type="EMBL" id="KAG1789493.1"/>
    </source>
</evidence>
<protein>
    <submittedName>
        <fullName evidence="2">Uncharacterized protein</fullName>
    </submittedName>
</protein>
<comment type="caution">
    <text evidence="2">The sequence shown here is derived from an EMBL/GenBank/DDBJ whole genome shotgun (WGS) entry which is preliminary data.</text>
</comment>
<accession>A0A9P7AH75</accession>
<dbReference type="AlphaFoldDB" id="A0A9P7AH75"/>
<reference evidence="2" key="1">
    <citation type="journal article" date="2020" name="New Phytol.">
        <title>Comparative genomics reveals dynamic genome evolution in host specialist ectomycorrhizal fungi.</title>
        <authorList>
            <person name="Lofgren L.A."/>
            <person name="Nguyen N.H."/>
            <person name="Vilgalys R."/>
            <person name="Ruytinx J."/>
            <person name="Liao H.L."/>
            <person name="Branco S."/>
            <person name="Kuo A."/>
            <person name="LaButti K."/>
            <person name="Lipzen A."/>
            <person name="Andreopoulos W."/>
            <person name="Pangilinan J."/>
            <person name="Riley R."/>
            <person name="Hundley H."/>
            <person name="Na H."/>
            <person name="Barry K."/>
            <person name="Grigoriev I.V."/>
            <person name="Stajich J.E."/>
            <person name="Kennedy P.G."/>
        </authorList>
    </citation>
    <scope>NUCLEOTIDE SEQUENCE</scope>
    <source>
        <strain evidence="2">S12</strain>
    </source>
</reference>
<dbReference type="RefSeq" id="XP_041156553.1">
    <property type="nucleotide sequence ID" value="XM_041311590.1"/>
</dbReference>
<sequence>MAFVSLDTAAIISTSLEGILYGLSVLMFIGTMWAMTYKHSMRDVNRPVAAASILLLILSTAHIILGIMRIEYGLVTYRDTFPGGPAGYFADVSQETYVIKNSIYVLQTLLGDGMAIYRCYVVWQAPWVIILPIMLWCGIAVTGALSVYGDSQTSSTGIISAVVDMECMGAFCALTLAANLSSSGLLAYRIWKIERSVSTSRTAKVMTTSITRVIMDAAMLYSVALLSTVIGSLCSGSGPFVLVDVLTPIISITFYMVIIRIAIGKNTHSQILTVRAGMTSDTERGSFPRYSMKPLQVQVSHSTHIDGAPVYGILDQSRLPIRKESLDGAYDDTLSG</sequence>